<sequence>MGTKYTLMHTHPKTGDLYKIDMEPMTRKEAETVKSKLMKPEEWTITKILD</sequence>
<reference evidence="1" key="1">
    <citation type="submission" date="2024-06" db="EMBL/GenBank/DDBJ databases">
        <authorList>
            <person name="Yang R."/>
        </authorList>
    </citation>
    <scope>NUCLEOTIDE SEQUENCE</scope>
</reference>
<name>A0AB39AJR9_9CAUD</name>
<protein>
    <submittedName>
        <fullName evidence="1">Uncharacterized protein</fullName>
    </submittedName>
</protein>
<organism evidence="1">
    <name type="scientific">Vibrio phage P018-4</name>
    <dbReference type="NCBI Taxonomy" id="3229728"/>
    <lineage>
        <taxon>Viruses</taxon>
        <taxon>Duplodnaviria</taxon>
        <taxon>Heunggongvirae</taxon>
        <taxon>Uroviricota</taxon>
        <taxon>Caudoviricetes</taxon>
    </lineage>
</organism>
<dbReference type="EMBL" id="PP934186">
    <property type="protein sequence ID" value="XDG30956.1"/>
    <property type="molecule type" value="Genomic_DNA"/>
</dbReference>
<proteinExistence type="predicted"/>
<evidence type="ECO:0000313" key="1">
    <source>
        <dbReference type="EMBL" id="XDG30956.1"/>
    </source>
</evidence>
<accession>A0AB39AJR9</accession>